<proteinExistence type="predicted"/>
<accession>A0A3M7T514</accession>
<name>A0A3M7T514_BRAPC</name>
<sequence>MLLDVFEWGINLEDLFSIRKLRADLQLSFFLLSPTASSSSESVRFRLLFGKLISPFLALMLQALLDTGMLIRLFCFFRLIINDILAMKISEIVLFLAKSAPAILSVHHWQVRRSEHRKQKYQTADFAGNGLAANGHRSEWGMHKYKALNGQRQSDVHGA</sequence>
<organism evidence="1 2">
    <name type="scientific">Brachionus plicatilis</name>
    <name type="common">Marine rotifer</name>
    <name type="synonym">Brachionus muelleri</name>
    <dbReference type="NCBI Taxonomy" id="10195"/>
    <lineage>
        <taxon>Eukaryota</taxon>
        <taxon>Metazoa</taxon>
        <taxon>Spiralia</taxon>
        <taxon>Gnathifera</taxon>
        <taxon>Rotifera</taxon>
        <taxon>Eurotatoria</taxon>
        <taxon>Monogononta</taxon>
        <taxon>Pseudotrocha</taxon>
        <taxon>Ploima</taxon>
        <taxon>Brachionidae</taxon>
        <taxon>Brachionus</taxon>
    </lineage>
</organism>
<gene>
    <name evidence="1" type="ORF">BpHYR1_043703</name>
</gene>
<evidence type="ECO:0000313" key="2">
    <source>
        <dbReference type="Proteomes" id="UP000276133"/>
    </source>
</evidence>
<keyword evidence="2" id="KW-1185">Reference proteome</keyword>
<evidence type="ECO:0000313" key="1">
    <source>
        <dbReference type="EMBL" id="RNA42918.1"/>
    </source>
</evidence>
<dbReference type="Proteomes" id="UP000276133">
    <property type="component" value="Unassembled WGS sequence"/>
</dbReference>
<reference evidence="1 2" key="1">
    <citation type="journal article" date="2018" name="Sci. Rep.">
        <title>Genomic signatures of local adaptation to the degree of environmental predictability in rotifers.</title>
        <authorList>
            <person name="Franch-Gras L."/>
            <person name="Hahn C."/>
            <person name="Garcia-Roger E.M."/>
            <person name="Carmona M.J."/>
            <person name="Serra M."/>
            <person name="Gomez A."/>
        </authorList>
    </citation>
    <scope>NUCLEOTIDE SEQUENCE [LARGE SCALE GENOMIC DNA]</scope>
    <source>
        <strain evidence="1">HYR1</strain>
    </source>
</reference>
<dbReference type="EMBL" id="REGN01000297">
    <property type="protein sequence ID" value="RNA42918.1"/>
    <property type="molecule type" value="Genomic_DNA"/>
</dbReference>
<comment type="caution">
    <text evidence="1">The sequence shown here is derived from an EMBL/GenBank/DDBJ whole genome shotgun (WGS) entry which is preliminary data.</text>
</comment>
<dbReference type="AlphaFoldDB" id="A0A3M7T514"/>
<protein>
    <submittedName>
        <fullName evidence="1">Uncharacterized protein</fullName>
    </submittedName>
</protein>